<evidence type="ECO:0000256" key="5">
    <source>
        <dbReference type="ARBA" id="ARBA00022777"/>
    </source>
</evidence>
<dbReference type="AlphaFoldDB" id="A0A7K6I0L5"/>
<keyword evidence="5 6" id="KW-0418">Kinase</keyword>
<evidence type="ECO:0000256" key="3">
    <source>
        <dbReference type="ARBA" id="ARBA00022527"/>
    </source>
</evidence>
<comment type="subcellular location">
    <subcellularLocation>
        <location evidence="1">Cytoplasm</location>
    </subcellularLocation>
</comment>
<accession>A0A7K6I0L5</accession>
<dbReference type="PANTHER" id="PTHR46392:SF1">
    <property type="entry name" value="DUAL SERINE_THREONINE AND TYROSINE PROTEIN KINASE"/>
    <property type="match status" value="1"/>
</dbReference>
<evidence type="ECO:0000256" key="4">
    <source>
        <dbReference type="ARBA" id="ARBA00022679"/>
    </source>
</evidence>
<dbReference type="GO" id="GO:0004674">
    <property type="term" value="F:protein serine/threonine kinase activity"/>
    <property type="evidence" value="ECO:0007669"/>
    <property type="project" value="UniProtKB-KW"/>
</dbReference>
<comment type="caution">
    <text evidence="6">The sequence shown here is derived from an EMBL/GenBank/DDBJ whole genome shotgun (WGS) entry which is preliminary data.</text>
</comment>
<dbReference type="PANTHER" id="PTHR46392">
    <property type="entry name" value="DUAL SERINE/THREONINE AND TYROSINE PROTEIN KINASE"/>
    <property type="match status" value="1"/>
</dbReference>
<protein>
    <submittedName>
        <fullName evidence="6">DUSTY kinase</fullName>
    </submittedName>
</protein>
<keyword evidence="7" id="KW-1185">Reference proteome</keyword>
<keyword evidence="2" id="KW-0963">Cytoplasm</keyword>
<organism evidence="6 7">
    <name type="scientific">Dasyornis broadbenti</name>
    <name type="common">rufous bristle-bird</name>
    <dbReference type="NCBI Taxonomy" id="243059"/>
    <lineage>
        <taxon>Eukaryota</taxon>
        <taxon>Metazoa</taxon>
        <taxon>Chordata</taxon>
        <taxon>Craniata</taxon>
        <taxon>Vertebrata</taxon>
        <taxon>Euteleostomi</taxon>
        <taxon>Archelosauria</taxon>
        <taxon>Archosauria</taxon>
        <taxon>Dinosauria</taxon>
        <taxon>Saurischia</taxon>
        <taxon>Theropoda</taxon>
        <taxon>Coelurosauria</taxon>
        <taxon>Aves</taxon>
        <taxon>Neognathae</taxon>
        <taxon>Neoaves</taxon>
        <taxon>Telluraves</taxon>
        <taxon>Australaves</taxon>
        <taxon>Passeriformes</taxon>
        <taxon>Meliphagoidea</taxon>
        <taxon>Dasyornithidae</taxon>
        <taxon>Dasyornis</taxon>
    </lineage>
</organism>
<evidence type="ECO:0000313" key="6">
    <source>
        <dbReference type="EMBL" id="NWV81515.1"/>
    </source>
</evidence>
<evidence type="ECO:0000313" key="7">
    <source>
        <dbReference type="Proteomes" id="UP000521322"/>
    </source>
</evidence>
<feature type="non-terminal residue" evidence="6">
    <location>
        <position position="1"/>
    </location>
</feature>
<dbReference type="GO" id="GO:0044344">
    <property type="term" value="P:cellular response to fibroblast growth factor stimulus"/>
    <property type="evidence" value="ECO:0007669"/>
    <property type="project" value="TreeGrafter"/>
</dbReference>
<name>A0A7K6I0L5_9PASS</name>
<keyword evidence="3" id="KW-0723">Serine/threonine-protein kinase</keyword>
<dbReference type="GO" id="GO:0070374">
    <property type="term" value="P:positive regulation of ERK1 and ERK2 cascade"/>
    <property type="evidence" value="ECO:0007669"/>
    <property type="project" value="TreeGrafter"/>
</dbReference>
<gene>
    <name evidence="6" type="primary">Dstyk_1</name>
    <name evidence="6" type="ORF">DASBRO_R01048</name>
</gene>
<dbReference type="GO" id="GO:0005737">
    <property type="term" value="C:cytoplasm"/>
    <property type="evidence" value="ECO:0007669"/>
    <property type="project" value="UniProtKB-SubCell"/>
</dbReference>
<dbReference type="Proteomes" id="UP000521322">
    <property type="component" value="Unassembled WGS sequence"/>
</dbReference>
<dbReference type="InterPro" id="IPR051302">
    <property type="entry name" value="Dual_SerThr-Tyr_Kinase"/>
</dbReference>
<keyword evidence="4" id="KW-0808">Transferase</keyword>
<proteinExistence type="predicted"/>
<dbReference type="GO" id="GO:0043066">
    <property type="term" value="P:negative regulation of apoptotic process"/>
    <property type="evidence" value="ECO:0007669"/>
    <property type="project" value="TreeGrafter"/>
</dbReference>
<dbReference type="EMBL" id="VZRN01004306">
    <property type="protein sequence ID" value="NWV81515.1"/>
    <property type="molecule type" value="Genomic_DNA"/>
</dbReference>
<evidence type="ECO:0000256" key="1">
    <source>
        <dbReference type="ARBA" id="ARBA00004496"/>
    </source>
</evidence>
<sequence length="409" mass="46042">QEVDIVVAPCRGLQPAAATLAEFVDHVLPVVAFAISEPQLSPSDQAELREIKEKFSLPIFFFRVPEPGGDRIPPKKPDREKSSLYFQLLDLEYLSPCGCGVPGGTPGAIPGTIPGSRSVLAEQPEKLRLLSTFCRQVLQEQLVEAATRLNEVHCRSLNIFINQAFDMQRDLQITPKRLEYTRRKENELYESLMGIANRKQEEMKDMIVDTLGSMKEELLEDAASMEFRDIIIPENGEPVSSKDIKCCIKQIQELIISRLNQAVANKLISSVDYLRESFVGTLERCLKSLEESWEVSVHPARSSERPRDGSVHITSNYLKQVLGWLRDVPGFWLRPAPGRWRQGSRGCIIQRLSWVSPPAITSDWKRKVAQDAIESLSASKLAKSICSQFRTRLNSSHEAFAASLRQVRA</sequence>
<evidence type="ECO:0000256" key="2">
    <source>
        <dbReference type="ARBA" id="ARBA00022490"/>
    </source>
</evidence>
<reference evidence="6 7" key="1">
    <citation type="submission" date="2019-09" db="EMBL/GenBank/DDBJ databases">
        <title>Bird 10,000 Genomes (B10K) Project - Family phase.</title>
        <authorList>
            <person name="Zhang G."/>
        </authorList>
    </citation>
    <scope>NUCLEOTIDE SEQUENCE [LARGE SCALE GENOMIC DNA]</scope>
    <source>
        <strain evidence="6">B10K-DU-029-49</strain>
        <tissue evidence="6">Liver</tissue>
    </source>
</reference>
<feature type="non-terminal residue" evidence="6">
    <location>
        <position position="409"/>
    </location>
</feature>
<dbReference type="GO" id="GO:0045743">
    <property type="term" value="P:positive regulation of fibroblast growth factor receptor signaling pathway"/>
    <property type="evidence" value="ECO:0007669"/>
    <property type="project" value="TreeGrafter"/>
</dbReference>